<dbReference type="PROSITE" id="PS01227">
    <property type="entry name" value="UPF0012"/>
    <property type="match status" value="1"/>
</dbReference>
<keyword evidence="4" id="KW-1185">Reference proteome</keyword>
<dbReference type="GO" id="GO:0016787">
    <property type="term" value="F:hydrolase activity"/>
    <property type="evidence" value="ECO:0007669"/>
    <property type="project" value="UniProtKB-KW"/>
</dbReference>
<dbReference type="PROSITE" id="PS50263">
    <property type="entry name" value="CN_HYDROLASE"/>
    <property type="match status" value="1"/>
</dbReference>
<dbReference type="InterPro" id="IPR001110">
    <property type="entry name" value="UPF0012_CS"/>
</dbReference>
<keyword evidence="3" id="KW-0378">Hydrolase</keyword>
<dbReference type="SUPFAM" id="SSF56317">
    <property type="entry name" value="Carbon-nitrogen hydrolase"/>
    <property type="match status" value="1"/>
</dbReference>
<protein>
    <submittedName>
        <fullName evidence="3">Carbon-nitrogen hydrolase family protein</fullName>
    </submittedName>
</protein>
<dbReference type="AlphaFoldDB" id="A0A6G8FMD5"/>
<feature type="domain" description="CN hydrolase" evidence="2">
    <location>
        <begin position="1"/>
        <end position="240"/>
    </location>
</feature>
<dbReference type="InterPro" id="IPR003010">
    <property type="entry name" value="C-N_Hydrolase"/>
</dbReference>
<accession>A0A6G8FMD5</accession>
<sequence length="266" mass="28856">MELSVAQFSATQDIENNRSISVSLIRRAGSSADLVVLPENAMYSDPTKEGPAAGYSEPLDGPFVSAIRETAKLAAINVVVGFTESSDEDRPYNTLIFVDATGELSGVYRKIHLYDAFGYRESDSVKAAETAVPLVFEIKGVKVGAETCYDLRFPEVSRWLIDHDVDVIVLPAAWAVGPMKEIHWETLIRARAVENTVYFAASGQTGPHCTGQSIIVDPLGTVRASAGVEAEAIATTTISTERIAQVRAVNPCLTNRRFTVKPNVYT</sequence>
<reference evidence="3 4" key="1">
    <citation type="submission" date="2020-03" db="EMBL/GenBank/DDBJ databases">
        <title>Leucobacter sp. nov., isolated from beetles.</title>
        <authorList>
            <person name="Hyun D.-W."/>
            <person name="Bae J.-W."/>
        </authorList>
    </citation>
    <scope>NUCLEOTIDE SEQUENCE [LARGE SCALE GENOMIC DNA]</scope>
    <source>
        <strain evidence="3 4">HDW9B</strain>
    </source>
</reference>
<dbReference type="PANTHER" id="PTHR23088">
    <property type="entry name" value="NITRILASE-RELATED"/>
    <property type="match status" value="1"/>
</dbReference>
<proteinExistence type="inferred from homology"/>
<dbReference type="Proteomes" id="UP000501387">
    <property type="component" value="Chromosome"/>
</dbReference>
<dbReference type="PANTHER" id="PTHR23088:SF27">
    <property type="entry name" value="DEAMINATED GLUTATHIONE AMIDASE"/>
    <property type="match status" value="1"/>
</dbReference>
<dbReference type="EMBL" id="CP049934">
    <property type="protein sequence ID" value="QIM17459.1"/>
    <property type="molecule type" value="Genomic_DNA"/>
</dbReference>
<evidence type="ECO:0000256" key="1">
    <source>
        <dbReference type="ARBA" id="ARBA00010613"/>
    </source>
</evidence>
<dbReference type="CDD" id="cd07581">
    <property type="entry name" value="nitrilase_3"/>
    <property type="match status" value="1"/>
</dbReference>
<gene>
    <name evidence="3" type="ORF">G7067_11955</name>
</gene>
<evidence type="ECO:0000313" key="3">
    <source>
        <dbReference type="EMBL" id="QIM17459.1"/>
    </source>
</evidence>
<dbReference type="Gene3D" id="3.60.110.10">
    <property type="entry name" value="Carbon-nitrogen hydrolase"/>
    <property type="match status" value="1"/>
</dbReference>
<evidence type="ECO:0000313" key="4">
    <source>
        <dbReference type="Proteomes" id="UP000501387"/>
    </source>
</evidence>
<dbReference type="Pfam" id="PF00795">
    <property type="entry name" value="CN_hydrolase"/>
    <property type="match status" value="1"/>
</dbReference>
<name>A0A6G8FMD5_9MICO</name>
<evidence type="ECO:0000259" key="2">
    <source>
        <dbReference type="PROSITE" id="PS50263"/>
    </source>
</evidence>
<organism evidence="3 4">
    <name type="scientific">Leucobacter insecticola</name>
    <dbReference type="NCBI Taxonomy" id="2714934"/>
    <lineage>
        <taxon>Bacteria</taxon>
        <taxon>Bacillati</taxon>
        <taxon>Actinomycetota</taxon>
        <taxon>Actinomycetes</taxon>
        <taxon>Micrococcales</taxon>
        <taxon>Microbacteriaceae</taxon>
        <taxon>Leucobacter</taxon>
    </lineage>
</organism>
<comment type="similarity">
    <text evidence="1">Belongs to the carbon-nitrogen hydrolase superfamily. NIT1/NIT2 family.</text>
</comment>
<dbReference type="KEGG" id="lins:G7067_11955"/>
<dbReference type="InterPro" id="IPR036526">
    <property type="entry name" value="C-N_Hydrolase_sf"/>
</dbReference>